<gene>
    <name evidence="3" type="ORF">GCM10023185_38070</name>
</gene>
<evidence type="ECO:0000256" key="1">
    <source>
        <dbReference type="ARBA" id="ARBA00022737"/>
    </source>
</evidence>
<dbReference type="Proteomes" id="UP001501153">
    <property type="component" value="Unassembled WGS sequence"/>
</dbReference>
<organism evidence="3 4">
    <name type="scientific">Hymenobacter saemangeumensis</name>
    <dbReference type="NCBI Taxonomy" id="1084522"/>
    <lineage>
        <taxon>Bacteria</taxon>
        <taxon>Pseudomonadati</taxon>
        <taxon>Bacteroidota</taxon>
        <taxon>Cytophagia</taxon>
        <taxon>Cytophagales</taxon>
        <taxon>Hymenobacteraceae</taxon>
        <taxon>Hymenobacter</taxon>
    </lineage>
</organism>
<keyword evidence="4" id="KW-1185">Reference proteome</keyword>
<evidence type="ECO:0000259" key="2">
    <source>
        <dbReference type="PROSITE" id="PS50853"/>
    </source>
</evidence>
<proteinExistence type="predicted"/>
<dbReference type="InterPro" id="IPR011635">
    <property type="entry name" value="CARDB"/>
</dbReference>
<feature type="domain" description="Fibronectin type-III" evidence="2">
    <location>
        <begin position="555"/>
        <end position="642"/>
    </location>
</feature>
<name>A0ABP8IQW2_9BACT</name>
<reference evidence="4" key="1">
    <citation type="journal article" date="2019" name="Int. J. Syst. Evol. Microbiol.">
        <title>The Global Catalogue of Microorganisms (GCM) 10K type strain sequencing project: providing services to taxonomists for standard genome sequencing and annotation.</title>
        <authorList>
            <consortium name="The Broad Institute Genomics Platform"/>
            <consortium name="The Broad Institute Genome Sequencing Center for Infectious Disease"/>
            <person name="Wu L."/>
            <person name="Ma J."/>
        </authorList>
    </citation>
    <scope>NUCLEOTIDE SEQUENCE [LARGE SCALE GENOMIC DNA]</scope>
    <source>
        <strain evidence="4">JCM 17923</strain>
    </source>
</reference>
<comment type="caution">
    <text evidence="3">The sequence shown here is derived from an EMBL/GenBank/DDBJ whole genome shotgun (WGS) entry which is preliminary data.</text>
</comment>
<dbReference type="Pfam" id="PF00041">
    <property type="entry name" value="fn3"/>
    <property type="match status" value="2"/>
</dbReference>
<dbReference type="Gene3D" id="2.60.40.10">
    <property type="entry name" value="Immunoglobulins"/>
    <property type="match status" value="3"/>
</dbReference>
<dbReference type="InterPro" id="IPR036116">
    <property type="entry name" value="FN3_sf"/>
</dbReference>
<protein>
    <recommendedName>
        <fullName evidence="2">Fibronectin type-III domain-containing protein</fullName>
    </recommendedName>
</protein>
<dbReference type="PROSITE" id="PS50853">
    <property type="entry name" value="FN3"/>
    <property type="match status" value="2"/>
</dbReference>
<dbReference type="SUPFAM" id="SSF49265">
    <property type="entry name" value="Fibronectin type III"/>
    <property type="match status" value="1"/>
</dbReference>
<evidence type="ECO:0000313" key="3">
    <source>
        <dbReference type="EMBL" id="GAA4366715.1"/>
    </source>
</evidence>
<dbReference type="PANTHER" id="PTHR46708">
    <property type="entry name" value="TENASCIN"/>
    <property type="match status" value="1"/>
</dbReference>
<dbReference type="InterPro" id="IPR050991">
    <property type="entry name" value="ECM_Regulatory_Proteins"/>
</dbReference>
<dbReference type="InterPro" id="IPR026444">
    <property type="entry name" value="Secre_tail"/>
</dbReference>
<dbReference type="NCBIfam" id="TIGR04183">
    <property type="entry name" value="Por_Secre_tail"/>
    <property type="match status" value="1"/>
</dbReference>
<dbReference type="InterPro" id="IPR013783">
    <property type="entry name" value="Ig-like_fold"/>
</dbReference>
<dbReference type="InterPro" id="IPR003961">
    <property type="entry name" value="FN3_dom"/>
</dbReference>
<sequence>MGLLGTQAAQAQLNYQVTNAVNTTTAYTDLGSTGTAITMANTDDANSSAQPIGFAFSYNGGSFTDFVMSTNGLIRLGTQAPSSAALYYQYAQTTGGGAVASTNAADVNLLMPFNVDLIAGTGTPDYRVATTGTAPNRVCTIQWKNVADKASLSGAGGTIVPTQYTNMSFQIKLYESGGIIEFVYDVATPGATSAFRIVDAGIKGSLTGTNAVVITKGSTQAWSAASFLAAYTGNRFNVRGLASTGGAYVGPDAGRTYRFVPTYANDAAVVAVYTLNKLPLPGGAPHIVRASIRNNGTATFAGQTATLTVTNTSTMAVVYTDTRNVINAASGANALVSFNAFTPPAAGTYSVTVTVPNDDNTANNSRSETQVVNTTGDFSYIAPGVAPVTARGFNPGASTFAFAVQYQSSTARTITGVRAQLVEFVAGANATTGKTVYAALFDATTGAMLARSADYVVTAADVAANGGNGTLKDFTLQTPYTLGAGPILVGLVPTYQAGQTTIYYPLGTQGETPSRSNAFFTVGVDPVAAPSDLSANTNVRLMIEAITTDPPACVPATSLLAGGITNTAASINFTTSATATNYTVTYTPQGGSATTMTPAPTASPINLTGLTPGTQYTVSITSNCAGGTTAAPATVTFTTLYSNDAATSAIYTLGQLPIPFGAPHVIQAVVTNVGQNTLTNLPVVLSISGANTFTNTQTVASLAPGASATVSFAGFTPTATGTNTISVSATDDNAANGSSTPQSVTSTTYSYITPGQGAVTSRGFGPSASTNAFAARFTTNASRNVVAVQAFIGTDNNAVGRTVFGILANPTTGAILAATPNFVITAASLGTLQTLTFTTPYTLPAGDFLAGLAQVTGSGTTQYFPMGVQSDTPGRTGTFYTLSVSNPGAPNDAGAGTNSRYMLGVVTDVPPACGPVSALAANSVTGTSANITFTAGGSNTSYTLTYTPVGGGTTQTVNAAASPIALSGLTPGTGYTVSVVGNCPGGATSTAVSGTLYTVPTNDQCSASSPLIACGGSVTGTTQGSTSTGDPTGTYFGNQIYANSGGVFYRFIGTGAVVTLSMCGSTPIYDSQLFVFTGSCGSLTNAVASSDDDCGAGGLSQVTFTSTSGTTYYVYVTGWNGARGAFTMTATCAPLTDLVVSTTQAIGGTYNNVTVTGTGVASLSSDLNVQGTLTVQPGGVLNTSTAFYIQGPGSLVLQAGATMRANDAAGITNDGTGPFLLTGTVSLSTDANYIFGGGVAQETGALMPAQARSVTVLNSAGLSLSDDLRISQLLRLQSGNLRTQGQAFTLLSSGSGTALVDNTGGTVVGAGTMQRAITGGAAIGYRHYSSPVQNTTFADMVAPGFTPVLNPAYNTDPDPGNVSPFPTVFGYNQDRIATVTSPYGSFDKGWFSPASLTTPMQPTRGYTANVPSSALIDFVGTFNNGTQNSGTLNRGTDADAGWHLLGNPYPAPLDWSTVTAAQRPGVDAAMYVYTATSQYRGFYRSYVNGVGGASPLVDAGQGYFVRVATAGTPGAVNLSNANRVTTFAAQPVFGRGTADTRAQLQLQVAGAGLSDNAYVYFEQGATSAVEGSFDAVKLANPSGLNLASLAGNTELAINGLPTLAGTRDVIVPLTLRTPQAGSFTLEAAALANFGTGTVYLRDAQTGTQLLLSQGTRYAFTLASTSTTRFSLVFRGASVTATQNAFDAEQVNVFPNPAQSRFTVLLPPVAGQKEVKATLLNALGQVVSTRTISLTAAGATAEVSVQGLAAGVYVLRLEAQNQIVSKRVVVNE</sequence>
<dbReference type="CDD" id="cd00063">
    <property type="entry name" value="FN3"/>
    <property type="match status" value="2"/>
</dbReference>
<accession>A0ABP8IQW2</accession>
<feature type="domain" description="Fibronectin type-III" evidence="2">
    <location>
        <begin position="915"/>
        <end position="1001"/>
    </location>
</feature>
<dbReference type="Pfam" id="PF18962">
    <property type="entry name" value="Por_Secre_tail"/>
    <property type="match status" value="1"/>
</dbReference>
<dbReference type="EMBL" id="BAABGZ010000076">
    <property type="protein sequence ID" value="GAA4366715.1"/>
    <property type="molecule type" value="Genomic_DNA"/>
</dbReference>
<keyword evidence="1" id="KW-0677">Repeat</keyword>
<dbReference type="SMART" id="SM00060">
    <property type="entry name" value="FN3"/>
    <property type="match status" value="2"/>
</dbReference>
<dbReference type="Pfam" id="PF07705">
    <property type="entry name" value="CARDB"/>
    <property type="match status" value="1"/>
</dbReference>
<evidence type="ECO:0000313" key="4">
    <source>
        <dbReference type="Proteomes" id="UP001501153"/>
    </source>
</evidence>
<dbReference type="PANTHER" id="PTHR46708:SF2">
    <property type="entry name" value="FIBRONECTIN TYPE-III DOMAIN-CONTAINING PROTEIN"/>
    <property type="match status" value="1"/>
</dbReference>